<evidence type="ECO:0000313" key="1">
    <source>
        <dbReference type="EMBL" id="SQC91671.1"/>
    </source>
</evidence>
<dbReference type="AlphaFoldDB" id="A0A2X3J6P8"/>
<name>A0A2X3J6P8_9ENTR</name>
<dbReference type="Proteomes" id="UP000251197">
    <property type="component" value="Unassembled WGS sequence"/>
</dbReference>
<protein>
    <submittedName>
        <fullName evidence="1">Uncharacterized protein</fullName>
    </submittedName>
</protein>
<organism evidence="1 2">
    <name type="scientific">Cedecea neteri</name>
    <dbReference type="NCBI Taxonomy" id="158822"/>
    <lineage>
        <taxon>Bacteria</taxon>
        <taxon>Pseudomonadati</taxon>
        <taxon>Pseudomonadota</taxon>
        <taxon>Gammaproteobacteria</taxon>
        <taxon>Enterobacterales</taxon>
        <taxon>Enterobacteriaceae</taxon>
        <taxon>Cedecea</taxon>
    </lineage>
</organism>
<reference evidence="1 2" key="1">
    <citation type="submission" date="2018-06" db="EMBL/GenBank/DDBJ databases">
        <authorList>
            <consortium name="Pathogen Informatics"/>
            <person name="Doyle S."/>
        </authorList>
    </citation>
    <scope>NUCLEOTIDE SEQUENCE [LARGE SCALE GENOMIC DNA]</scope>
    <source>
        <strain evidence="1 2">NCTC12120</strain>
    </source>
</reference>
<dbReference type="EMBL" id="UAVU01000008">
    <property type="protein sequence ID" value="SQC91671.1"/>
    <property type="molecule type" value="Genomic_DNA"/>
</dbReference>
<sequence length="86" mass="9712">MVDNDVVERVKVNLTLKVLHKLAAKLMVYGVDQDGFFFTDEIAVIAAAAQRFVFRAVKITHFPVTLPNPLNVVFNLNRPLRTSLML</sequence>
<accession>A0A2X3J6P8</accession>
<evidence type="ECO:0000313" key="2">
    <source>
        <dbReference type="Proteomes" id="UP000251197"/>
    </source>
</evidence>
<gene>
    <name evidence="1" type="ORF">NCTC12120_04843</name>
</gene>
<proteinExistence type="predicted"/>